<evidence type="ECO:0000313" key="3">
    <source>
        <dbReference type="Proteomes" id="UP001221142"/>
    </source>
</evidence>
<dbReference type="Gene3D" id="1.20.1280.50">
    <property type="match status" value="1"/>
</dbReference>
<protein>
    <recommendedName>
        <fullName evidence="1">F-box domain-containing protein</fullName>
    </recommendedName>
</protein>
<sequence>MESPWALPFQSEDVIPEPSHTRRPFPPWNLDVLNYVTLYTWKSLRLPKSHHTEDLSRFPAMHIDIVLEVLSHLHPLDLLSISSTCRSFRDLLLSPASDTIWRDSFSHDGTDRLRPPPPPKSMSSARGWAALIYGQNICDECGAPGPCADYSLWRRTCRRKCLSPQLHTEIPGYPRGHEIYRLIPRTGISNPPRFFPADGIDVLEERSTCSGVSYFA</sequence>
<name>A0AAD7BCF2_9AGAR</name>
<reference evidence="2" key="1">
    <citation type="submission" date="2023-03" db="EMBL/GenBank/DDBJ databases">
        <title>Massive genome expansion in bonnet fungi (Mycena s.s.) driven by repeated elements and novel gene families across ecological guilds.</title>
        <authorList>
            <consortium name="Lawrence Berkeley National Laboratory"/>
            <person name="Harder C.B."/>
            <person name="Miyauchi S."/>
            <person name="Viragh M."/>
            <person name="Kuo A."/>
            <person name="Thoen E."/>
            <person name="Andreopoulos B."/>
            <person name="Lu D."/>
            <person name="Skrede I."/>
            <person name="Drula E."/>
            <person name="Henrissat B."/>
            <person name="Morin E."/>
            <person name="Kohler A."/>
            <person name="Barry K."/>
            <person name="LaButti K."/>
            <person name="Morin E."/>
            <person name="Salamov A."/>
            <person name="Lipzen A."/>
            <person name="Mereny Z."/>
            <person name="Hegedus B."/>
            <person name="Baldrian P."/>
            <person name="Stursova M."/>
            <person name="Weitz H."/>
            <person name="Taylor A."/>
            <person name="Grigoriev I.V."/>
            <person name="Nagy L.G."/>
            <person name="Martin F."/>
            <person name="Kauserud H."/>
        </authorList>
    </citation>
    <scope>NUCLEOTIDE SEQUENCE</scope>
    <source>
        <strain evidence="2">9284</strain>
    </source>
</reference>
<dbReference type="AlphaFoldDB" id="A0AAD7BCF2"/>
<gene>
    <name evidence="2" type="ORF">FB45DRAFT_230356</name>
</gene>
<evidence type="ECO:0000259" key="1">
    <source>
        <dbReference type="PROSITE" id="PS50181"/>
    </source>
</evidence>
<evidence type="ECO:0000313" key="2">
    <source>
        <dbReference type="EMBL" id="KAJ7616565.1"/>
    </source>
</evidence>
<proteinExistence type="predicted"/>
<accession>A0AAD7BCF2</accession>
<dbReference type="Pfam" id="PF00646">
    <property type="entry name" value="F-box"/>
    <property type="match status" value="1"/>
</dbReference>
<dbReference type="CDD" id="cd09917">
    <property type="entry name" value="F-box_SF"/>
    <property type="match status" value="1"/>
</dbReference>
<dbReference type="Proteomes" id="UP001221142">
    <property type="component" value="Unassembled WGS sequence"/>
</dbReference>
<dbReference type="EMBL" id="JARKIF010000022">
    <property type="protein sequence ID" value="KAJ7616565.1"/>
    <property type="molecule type" value="Genomic_DNA"/>
</dbReference>
<dbReference type="InterPro" id="IPR001810">
    <property type="entry name" value="F-box_dom"/>
</dbReference>
<comment type="caution">
    <text evidence="2">The sequence shown here is derived from an EMBL/GenBank/DDBJ whole genome shotgun (WGS) entry which is preliminary data.</text>
</comment>
<dbReference type="InterPro" id="IPR036047">
    <property type="entry name" value="F-box-like_dom_sf"/>
</dbReference>
<feature type="domain" description="F-box" evidence="1">
    <location>
        <begin position="55"/>
        <end position="104"/>
    </location>
</feature>
<dbReference type="SUPFAM" id="SSF81383">
    <property type="entry name" value="F-box domain"/>
    <property type="match status" value="1"/>
</dbReference>
<organism evidence="2 3">
    <name type="scientific">Roridomyces roridus</name>
    <dbReference type="NCBI Taxonomy" id="1738132"/>
    <lineage>
        <taxon>Eukaryota</taxon>
        <taxon>Fungi</taxon>
        <taxon>Dikarya</taxon>
        <taxon>Basidiomycota</taxon>
        <taxon>Agaricomycotina</taxon>
        <taxon>Agaricomycetes</taxon>
        <taxon>Agaricomycetidae</taxon>
        <taxon>Agaricales</taxon>
        <taxon>Marasmiineae</taxon>
        <taxon>Mycenaceae</taxon>
        <taxon>Roridomyces</taxon>
    </lineage>
</organism>
<dbReference type="PROSITE" id="PS50181">
    <property type="entry name" value="FBOX"/>
    <property type="match status" value="1"/>
</dbReference>
<keyword evidence="3" id="KW-1185">Reference proteome</keyword>
<dbReference type="SMART" id="SM00256">
    <property type="entry name" value="FBOX"/>
    <property type="match status" value="1"/>
</dbReference>